<feature type="compositionally biased region" description="Basic and acidic residues" evidence="2">
    <location>
        <begin position="1"/>
        <end position="10"/>
    </location>
</feature>
<dbReference type="PANTHER" id="PTHR31082">
    <property type="entry name" value="PHEROMONE-REGULATED MEMBRANE PROTEIN 10"/>
    <property type="match status" value="1"/>
</dbReference>
<feature type="transmembrane region" description="Helical" evidence="3">
    <location>
        <begin position="423"/>
        <end position="443"/>
    </location>
</feature>
<evidence type="ECO:0000313" key="5">
    <source>
        <dbReference type="EMBL" id="BEH02821.1"/>
    </source>
</evidence>
<dbReference type="Proteomes" id="UP001431656">
    <property type="component" value="Chromosome"/>
</dbReference>
<keyword evidence="6" id="KW-1185">Reference proteome</keyword>
<evidence type="ECO:0000259" key="4">
    <source>
        <dbReference type="Pfam" id="PF06738"/>
    </source>
</evidence>
<feature type="transmembrane region" description="Helical" evidence="3">
    <location>
        <begin position="376"/>
        <end position="403"/>
    </location>
</feature>
<feature type="domain" description="Threonine/serine exporter-like N-terminal" evidence="4">
    <location>
        <begin position="96"/>
        <end position="332"/>
    </location>
</feature>
<comment type="similarity">
    <text evidence="1">Belongs to the ThrE exporter (TC 2.A.79) family.</text>
</comment>
<reference evidence="5" key="1">
    <citation type="journal article" date="2024" name="Int. J. Syst. Evol. Microbiol.">
        <title>Brooklawnia propionicigenes sp. nov., a facultatively anaerobic, propionate-producing bacterium isolated from a methanogenic reactor treating waste from cattle farms.</title>
        <authorList>
            <person name="Akita Y."/>
            <person name="Ueki A."/>
            <person name="Tonouchi A."/>
            <person name="Sugawara Y."/>
            <person name="Honma S."/>
            <person name="Kaku N."/>
            <person name="Ueki K."/>
        </authorList>
    </citation>
    <scope>NUCLEOTIDE SEQUENCE</scope>
    <source>
        <strain evidence="5">SH051</strain>
    </source>
</reference>
<feature type="transmembrane region" description="Helical" evidence="3">
    <location>
        <begin position="455"/>
        <end position="476"/>
    </location>
</feature>
<protein>
    <submittedName>
        <fullName evidence="5">Threonine/serine exporter family protein</fullName>
    </submittedName>
</protein>
<evidence type="ECO:0000256" key="2">
    <source>
        <dbReference type="SAM" id="MobiDB-lite"/>
    </source>
</evidence>
<dbReference type="PANTHER" id="PTHR31082:SF4">
    <property type="entry name" value="PHEROMONE-REGULATED MEMBRANE PROTEIN 10"/>
    <property type="match status" value="1"/>
</dbReference>
<dbReference type="AlphaFoldDB" id="A0AAN0K7C4"/>
<proteinExistence type="inferred from homology"/>
<dbReference type="RefSeq" id="WP_286264769.1">
    <property type="nucleotide sequence ID" value="NZ_AP028056.1"/>
</dbReference>
<dbReference type="Pfam" id="PF06738">
    <property type="entry name" value="ThrE"/>
    <property type="match status" value="1"/>
</dbReference>
<keyword evidence="3" id="KW-1133">Transmembrane helix</keyword>
<accession>A0AAN0K7C4</accession>
<dbReference type="EMBL" id="AP028056">
    <property type="protein sequence ID" value="BEH02821.1"/>
    <property type="molecule type" value="Genomic_DNA"/>
</dbReference>
<feature type="transmembrane region" description="Helical" evidence="3">
    <location>
        <begin position="312"/>
        <end position="333"/>
    </location>
</feature>
<organism evidence="5 6">
    <name type="scientific">Brooklawnia propionicigenes</name>
    <dbReference type="NCBI Taxonomy" id="3041175"/>
    <lineage>
        <taxon>Bacteria</taxon>
        <taxon>Bacillati</taxon>
        <taxon>Actinomycetota</taxon>
        <taxon>Actinomycetes</taxon>
        <taxon>Propionibacteriales</taxon>
        <taxon>Propionibacteriaceae</taxon>
        <taxon>Brooklawnia</taxon>
    </lineage>
</organism>
<keyword evidence="3" id="KW-0472">Membrane</keyword>
<evidence type="ECO:0000313" key="6">
    <source>
        <dbReference type="Proteomes" id="UP001431656"/>
    </source>
</evidence>
<name>A0AAN0K7C4_9ACTN</name>
<feature type="transmembrane region" description="Helical" evidence="3">
    <location>
        <begin position="224"/>
        <end position="241"/>
    </location>
</feature>
<sequence>MLEKEVRSINHSDLTSQDAPEPETPASAEQTTVLPAATASFAPVVRPAGGQVATKDRKRHSRDRLIVRRMLRIARGWGSHGGPAKPVQVSMSIPDLLGSLGLAMLSSQLPTSDIERQLGEIARAYGRPDLRMVVLPTAILVEDPAQTHTGVFPLVSAPYRLDQAGAMEKLVVRVINEHPEPAEAIREITRIEQTPARFNRPTMILGHTILTLGFGMVINPTATAIPVYLVLGAFVGLMITFTRGRTSVQLLLPVLTSFVLTLITLLVLDGLVPDDPLRLVAPALLAFLPGHMLTVAAVELASNQVIAGASRLVYGFAQLGLLAFGVYVAWVIVNAPEPVGIAPTLGPWAPWAGVVLTSIGFNLYSVAPKGALRWILFANVIVYAAQVLGSLLVGAALSGFAGAMVLEPVARAVQRFGSAPPSVVLRTSGYFLLVPGALGFIGVSEAASQTGSLGLIVQVFISLLAIALGTLVGASLSREVRAAVHTWRYAA</sequence>
<dbReference type="InterPro" id="IPR010619">
    <property type="entry name" value="ThrE-like_N"/>
</dbReference>
<feature type="region of interest" description="Disordered" evidence="2">
    <location>
        <begin position="1"/>
        <end position="33"/>
    </location>
</feature>
<evidence type="ECO:0000256" key="1">
    <source>
        <dbReference type="ARBA" id="ARBA00034125"/>
    </source>
</evidence>
<dbReference type="KEGG" id="broo:brsh051_21020"/>
<feature type="transmembrane region" description="Helical" evidence="3">
    <location>
        <begin position="345"/>
        <end position="364"/>
    </location>
</feature>
<evidence type="ECO:0000256" key="3">
    <source>
        <dbReference type="SAM" id="Phobius"/>
    </source>
</evidence>
<gene>
    <name evidence="5" type="ORF">brsh051_21020</name>
</gene>
<dbReference type="GO" id="GO:0022857">
    <property type="term" value="F:transmembrane transporter activity"/>
    <property type="evidence" value="ECO:0007669"/>
    <property type="project" value="InterPro"/>
</dbReference>
<feature type="transmembrane region" description="Helical" evidence="3">
    <location>
        <begin position="280"/>
        <end position="300"/>
    </location>
</feature>
<dbReference type="InterPro" id="IPR051361">
    <property type="entry name" value="ThrE/Ser_Exporter"/>
</dbReference>
<feature type="transmembrane region" description="Helical" evidence="3">
    <location>
        <begin position="248"/>
        <end position="268"/>
    </location>
</feature>
<keyword evidence="3" id="KW-0812">Transmembrane</keyword>